<accession>A0A3P6AR74</accession>
<dbReference type="SUPFAM" id="SSF101936">
    <property type="entry name" value="DNA-binding pseudobarrel domain"/>
    <property type="match status" value="2"/>
</dbReference>
<dbReference type="AlphaFoldDB" id="A0A3P6AR74"/>
<dbReference type="SMART" id="SM01019">
    <property type="entry name" value="B3"/>
    <property type="match status" value="2"/>
</dbReference>
<proteinExistence type="predicted"/>
<dbReference type="PROSITE" id="PS50863">
    <property type="entry name" value="B3"/>
    <property type="match status" value="1"/>
</dbReference>
<keyword evidence="2" id="KW-0805">Transcription regulation</keyword>
<evidence type="ECO:0000259" key="7">
    <source>
        <dbReference type="PROSITE" id="PS50863"/>
    </source>
</evidence>
<feature type="region of interest" description="Disordered" evidence="6">
    <location>
        <begin position="1"/>
        <end position="23"/>
    </location>
</feature>
<name>A0A3P6AR74_BRAOL</name>
<dbReference type="Pfam" id="PF02362">
    <property type="entry name" value="B3"/>
    <property type="match status" value="1"/>
</dbReference>
<reference evidence="8" key="1">
    <citation type="submission" date="2018-11" db="EMBL/GenBank/DDBJ databases">
        <authorList>
            <consortium name="Genoscope - CEA"/>
            <person name="William W."/>
        </authorList>
    </citation>
    <scope>NUCLEOTIDE SEQUENCE</scope>
</reference>
<gene>
    <name evidence="8" type="ORF">BOLC3T17219H</name>
</gene>
<keyword evidence="3" id="KW-0238">DNA-binding</keyword>
<evidence type="ECO:0000256" key="4">
    <source>
        <dbReference type="ARBA" id="ARBA00023163"/>
    </source>
</evidence>
<dbReference type="PANTHER" id="PTHR31920:SF75">
    <property type="entry name" value="TF-B3 DOMAIN-CONTAINING PROTEIN"/>
    <property type="match status" value="1"/>
</dbReference>
<dbReference type="CDD" id="cd10017">
    <property type="entry name" value="B3_DNA"/>
    <property type="match status" value="1"/>
</dbReference>
<keyword evidence="5" id="KW-0539">Nucleus</keyword>
<evidence type="ECO:0000313" key="8">
    <source>
        <dbReference type="EMBL" id="VDC93877.1"/>
    </source>
</evidence>
<evidence type="ECO:0000256" key="5">
    <source>
        <dbReference type="ARBA" id="ARBA00023242"/>
    </source>
</evidence>
<evidence type="ECO:0000256" key="6">
    <source>
        <dbReference type="SAM" id="MobiDB-lite"/>
    </source>
</evidence>
<dbReference type="InterPro" id="IPR050655">
    <property type="entry name" value="Plant_B3_domain"/>
</dbReference>
<feature type="domain" description="TF-B3" evidence="7">
    <location>
        <begin position="17"/>
        <end position="111"/>
    </location>
</feature>
<dbReference type="EMBL" id="LR031872">
    <property type="protein sequence ID" value="VDC93877.1"/>
    <property type="molecule type" value="Genomic_DNA"/>
</dbReference>
<evidence type="ECO:0000256" key="1">
    <source>
        <dbReference type="ARBA" id="ARBA00004123"/>
    </source>
</evidence>
<organism evidence="8">
    <name type="scientific">Brassica oleracea</name>
    <name type="common">Wild cabbage</name>
    <dbReference type="NCBI Taxonomy" id="3712"/>
    <lineage>
        <taxon>Eukaryota</taxon>
        <taxon>Viridiplantae</taxon>
        <taxon>Streptophyta</taxon>
        <taxon>Embryophyta</taxon>
        <taxon>Tracheophyta</taxon>
        <taxon>Spermatophyta</taxon>
        <taxon>Magnoliopsida</taxon>
        <taxon>eudicotyledons</taxon>
        <taxon>Gunneridae</taxon>
        <taxon>Pentapetalae</taxon>
        <taxon>rosids</taxon>
        <taxon>malvids</taxon>
        <taxon>Brassicales</taxon>
        <taxon>Brassicaceae</taxon>
        <taxon>Brassiceae</taxon>
        <taxon>Brassica</taxon>
    </lineage>
</organism>
<sequence>MLPERRMQECLSKSSFSKSLSPGQHWKSKSMRIIPEEFLRSTHESFEHRVVFSVPWNNSWQLWLRPDKKGLFMIKEDWDEFADDNFLGPDDTLVFTHQDTMYFQVQIFKKDGKEIISAPLEVEPQKETTSASASGNTIQIETGNTIQIEKKPSSCSLNSKTTTRGRKSCANLQNPERYLLNPQNPYFAKTLKKTNHLLHVGLPVIRQYGLEFGPHDSSMYFILPDGNKVDGLTKYYNGLPSFLGWADVCQQYNLKIGDTVVCEFELSGRVVAAVRVHFVNE</sequence>
<dbReference type="InterPro" id="IPR015300">
    <property type="entry name" value="DNA-bd_pseudobarrel_sf"/>
</dbReference>
<dbReference type="Gene3D" id="2.40.330.10">
    <property type="entry name" value="DNA-binding pseudobarrel domain"/>
    <property type="match status" value="2"/>
</dbReference>
<protein>
    <recommendedName>
        <fullName evidence="7">TF-B3 domain-containing protein</fullName>
    </recommendedName>
</protein>
<keyword evidence="4" id="KW-0804">Transcription</keyword>
<feature type="compositionally biased region" description="Low complexity" evidence="6">
    <location>
        <begin position="11"/>
        <end position="21"/>
    </location>
</feature>
<dbReference type="GO" id="GO:0003677">
    <property type="term" value="F:DNA binding"/>
    <property type="evidence" value="ECO:0007669"/>
    <property type="project" value="UniProtKB-KW"/>
</dbReference>
<evidence type="ECO:0000256" key="2">
    <source>
        <dbReference type="ARBA" id="ARBA00023015"/>
    </source>
</evidence>
<dbReference type="GO" id="GO:0005634">
    <property type="term" value="C:nucleus"/>
    <property type="evidence" value="ECO:0007669"/>
    <property type="project" value="UniProtKB-SubCell"/>
</dbReference>
<dbReference type="PANTHER" id="PTHR31920">
    <property type="entry name" value="B3 DOMAIN-CONTAINING"/>
    <property type="match status" value="1"/>
</dbReference>
<dbReference type="InterPro" id="IPR003340">
    <property type="entry name" value="B3_DNA-bd"/>
</dbReference>
<evidence type="ECO:0000256" key="3">
    <source>
        <dbReference type="ARBA" id="ARBA00023125"/>
    </source>
</evidence>
<comment type="subcellular location">
    <subcellularLocation>
        <location evidence="1">Nucleus</location>
    </subcellularLocation>
</comment>